<evidence type="ECO:0000313" key="2">
    <source>
        <dbReference type="Proteomes" id="UP000789901"/>
    </source>
</evidence>
<organism evidence="1 2">
    <name type="scientific">Gigaspora margarita</name>
    <dbReference type="NCBI Taxonomy" id="4874"/>
    <lineage>
        <taxon>Eukaryota</taxon>
        <taxon>Fungi</taxon>
        <taxon>Fungi incertae sedis</taxon>
        <taxon>Mucoromycota</taxon>
        <taxon>Glomeromycotina</taxon>
        <taxon>Glomeromycetes</taxon>
        <taxon>Diversisporales</taxon>
        <taxon>Gigasporaceae</taxon>
        <taxon>Gigaspora</taxon>
    </lineage>
</organism>
<protein>
    <submittedName>
        <fullName evidence="1">23085_t:CDS:1</fullName>
    </submittedName>
</protein>
<comment type="caution">
    <text evidence="1">The sequence shown here is derived from an EMBL/GenBank/DDBJ whole genome shotgun (WGS) entry which is preliminary data.</text>
</comment>
<dbReference type="EMBL" id="CAJVQB010000007">
    <property type="protein sequence ID" value="CAG8457199.1"/>
    <property type="molecule type" value="Genomic_DNA"/>
</dbReference>
<dbReference type="Proteomes" id="UP000789901">
    <property type="component" value="Unassembled WGS sequence"/>
</dbReference>
<gene>
    <name evidence="1" type="ORF">GMARGA_LOCUS118</name>
</gene>
<keyword evidence="2" id="KW-1185">Reference proteome</keyword>
<proteinExistence type="predicted"/>
<accession>A0ABM8VVI4</accession>
<name>A0ABM8VVI4_GIGMA</name>
<sequence>MANRKVLIKELEEKFENFSDQPHFNNLNEFVKTDLVYLTDWQNWKPTPEEVEKLEELLTYDIHKLEGIIAKLSQGEKVSGFEFILDDKTFAVVFFRTFFLPSDQKLKLAKLFWGFFVNAILDNNLNYSIFRGKFINPLIQFPFISFLYYGKQRNSYQRTLEKLEGFSDQLHFNNLCEFVRNDLKNLTGNLWQSRKPNQTLIKKICQGESVQGFESIEDDKTFFVGFFRTLFLFLISDKKFQLAKLFWRFFVNAISDNEVKFLKSKLTDPPKLLSYSDTDKFDDFLEKFKIK</sequence>
<reference evidence="1 2" key="1">
    <citation type="submission" date="2021-06" db="EMBL/GenBank/DDBJ databases">
        <authorList>
            <person name="Kallberg Y."/>
            <person name="Tangrot J."/>
            <person name="Rosling A."/>
        </authorList>
    </citation>
    <scope>NUCLEOTIDE SEQUENCE [LARGE SCALE GENOMIC DNA]</scope>
    <source>
        <strain evidence="1 2">120-4 pot B 10/14</strain>
    </source>
</reference>
<evidence type="ECO:0000313" key="1">
    <source>
        <dbReference type="EMBL" id="CAG8457199.1"/>
    </source>
</evidence>